<name>G6YRL1_9GAMM</name>
<proteinExistence type="inferred from homology"/>
<protein>
    <submittedName>
        <fullName evidence="5">Glycosyltransferase</fullName>
    </submittedName>
</protein>
<keyword evidence="3 5" id="KW-0808">Transferase</keyword>
<evidence type="ECO:0000256" key="3">
    <source>
        <dbReference type="ARBA" id="ARBA00022679"/>
    </source>
</evidence>
<evidence type="ECO:0000313" key="5">
    <source>
        <dbReference type="EMBL" id="EHJ05142.1"/>
    </source>
</evidence>
<evidence type="ECO:0000259" key="4">
    <source>
        <dbReference type="Pfam" id="PF00535"/>
    </source>
</evidence>
<reference evidence="5 6" key="1">
    <citation type="journal article" date="2012" name="J. Bacteriol.">
        <title>Genome sequence of deep-sea manganese-oxidizing bacterium Marinobacter manganoxydans MnI7-9.</title>
        <authorList>
            <person name="Wang H."/>
            <person name="Li H."/>
            <person name="Shao Z."/>
            <person name="Liao S."/>
            <person name="Johnstone L."/>
            <person name="Rensing C."/>
            <person name="Wang G."/>
        </authorList>
    </citation>
    <scope>NUCLEOTIDE SEQUENCE [LARGE SCALE GENOMIC DNA]</scope>
    <source>
        <strain evidence="5 6">MnI7-9</strain>
    </source>
</reference>
<keyword evidence="6" id="KW-1185">Reference proteome</keyword>
<dbReference type="CDD" id="cd00761">
    <property type="entry name" value="Glyco_tranf_GTA_type"/>
    <property type="match status" value="1"/>
</dbReference>
<dbReference type="SUPFAM" id="SSF53448">
    <property type="entry name" value="Nucleotide-diphospho-sugar transferases"/>
    <property type="match status" value="1"/>
</dbReference>
<dbReference type="PANTHER" id="PTHR43630">
    <property type="entry name" value="POLY-BETA-1,6-N-ACETYL-D-GLUCOSAMINE SYNTHASE"/>
    <property type="match status" value="1"/>
</dbReference>
<dbReference type="PATRIC" id="fig|1094979.3.peg.1441"/>
<comment type="similarity">
    <text evidence="1">Belongs to the glycosyltransferase 2 family.</text>
</comment>
<dbReference type="GO" id="GO:0016757">
    <property type="term" value="F:glycosyltransferase activity"/>
    <property type="evidence" value="ECO:0007669"/>
    <property type="project" value="UniProtKB-KW"/>
</dbReference>
<sequence length="291" mass="33175">MSESYSVVTFAYNEEKTIAQTIRSILVNCDHRITKLTVVANGCTDQTVEVAHASMQGAAVACEVVELSLGDKCNAWNEYVYHHLPKADVHFFVDSDVTFTDQAFPKLLEQLINSPTKNAVTGLPQTGRNIRQYIELATSYSCLFGNLYGLKNEFIQRLAQQGIRLPIGLSWIDAQITKLVNDNLEHQKDDYQPRVTFVEGVGYRFDSLKPWKPDDIRLYINRICRYKAGQLQEPYLDALPFTEWPATMNEINRDILRQGVTFTALGKVAPFRHKVLKRLRKQFSERPGIQA</sequence>
<feature type="domain" description="Glycosyltransferase 2-like" evidence="4">
    <location>
        <begin position="6"/>
        <end position="136"/>
    </location>
</feature>
<dbReference type="Pfam" id="PF00535">
    <property type="entry name" value="Glycos_transf_2"/>
    <property type="match status" value="1"/>
</dbReference>
<evidence type="ECO:0000256" key="2">
    <source>
        <dbReference type="ARBA" id="ARBA00022676"/>
    </source>
</evidence>
<dbReference type="EMBL" id="AGTR01000027">
    <property type="protein sequence ID" value="EHJ05142.1"/>
    <property type="molecule type" value="Genomic_DNA"/>
</dbReference>
<dbReference type="AlphaFoldDB" id="G6YRL1"/>
<dbReference type="Proteomes" id="UP000003208">
    <property type="component" value="Unassembled WGS sequence"/>
</dbReference>
<dbReference type="RefSeq" id="WP_008171898.1">
    <property type="nucleotide sequence ID" value="NZ_AGTR01000027.1"/>
</dbReference>
<dbReference type="InterPro" id="IPR029044">
    <property type="entry name" value="Nucleotide-diphossugar_trans"/>
</dbReference>
<keyword evidence="2" id="KW-0328">Glycosyltransferase</keyword>
<evidence type="ECO:0000313" key="6">
    <source>
        <dbReference type="Proteomes" id="UP000003208"/>
    </source>
</evidence>
<organism evidence="5 6">
    <name type="scientific">Marinobacter manganoxydans MnI7-9</name>
    <dbReference type="NCBI Taxonomy" id="1094979"/>
    <lineage>
        <taxon>Bacteria</taxon>
        <taxon>Pseudomonadati</taxon>
        <taxon>Pseudomonadota</taxon>
        <taxon>Gammaproteobacteria</taxon>
        <taxon>Pseudomonadales</taxon>
        <taxon>Marinobacteraceae</taxon>
        <taxon>Marinobacter</taxon>
    </lineage>
</organism>
<accession>G6YRL1</accession>
<dbReference type="Gene3D" id="3.90.550.10">
    <property type="entry name" value="Spore Coat Polysaccharide Biosynthesis Protein SpsA, Chain A"/>
    <property type="match status" value="1"/>
</dbReference>
<gene>
    <name evidence="5" type="ORF">KYE_07442</name>
</gene>
<dbReference type="InterPro" id="IPR001173">
    <property type="entry name" value="Glyco_trans_2-like"/>
</dbReference>
<evidence type="ECO:0000256" key="1">
    <source>
        <dbReference type="ARBA" id="ARBA00006739"/>
    </source>
</evidence>
<dbReference type="PANTHER" id="PTHR43630:SF1">
    <property type="entry name" value="POLY-BETA-1,6-N-ACETYL-D-GLUCOSAMINE SYNTHASE"/>
    <property type="match status" value="1"/>
</dbReference>